<organism evidence="2 3">
    <name type="scientific">Cryomyces minteri</name>
    <dbReference type="NCBI Taxonomy" id="331657"/>
    <lineage>
        <taxon>Eukaryota</taxon>
        <taxon>Fungi</taxon>
        <taxon>Dikarya</taxon>
        <taxon>Ascomycota</taxon>
        <taxon>Pezizomycotina</taxon>
        <taxon>Dothideomycetes</taxon>
        <taxon>Dothideomycetes incertae sedis</taxon>
        <taxon>Cryomyces</taxon>
    </lineage>
</organism>
<feature type="compositionally biased region" description="Low complexity" evidence="1">
    <location>
        <begin position="99"/>
        <end position="112"/>
    </location>
</feature>
<evidence type="ECO:0000256" key="1">
    <source>
        <dbReference type="SAM" id="MobiDB-lite"/>
    </source>
</evidence>
<dbReference type="Gene3D" id="1.10.246.140">
    <property type="match status" value="1"/>
</dbReference>
<feature type="region of interest" description="Disordered" evidence="1">
    <location>
        <begin position="1"/>
        <end position="22"/>
    </location>
</feature>
<comment type="caution">
    <text evidence="2">The sequence shown here is derived from an EMBL/GenBank/DDBJ whole genome shotgun (WGS) entry which is preliminary data.</text>
</comment>
<gene>
    <name evidence="2" type="ORF">B0A49_09430</name>
</gene>
<evidence type="ECO:0000313" key="3">
    <source>
        <dbReference type="Proteomes" id="UP000308768"/>
    </source>
</evidence>
<dbReference type="AlphaFoldDB" id="A0A4U0WPF4"/>
<keyword evidence="3" id="KW-1185">Reference proteome</keyword>
<name>A0A4U0WPF4_9PEZI</name>
<dbReference type="InterPro" id="IPR038212">
    <property type="entry name" value="TF_EnY2_sf"/>
</dbReference>
<dbReference type="EMBL" id="NAJN01001165">
    <property type="protein sequence ID" value="TKA65220.1"/>
    <property type="molecule type" value="Genomic_DNA"/>
</dbReference>
<dbReference type="STRING" id="331657.A0A4U0WPF4"/>
<feature type="compositionally biased region" description="Low complexity" evidence="1">
    <location>
        <begin position="1"/>
        <end position="21"/>
    </location>
</feature>
<feature type="region of interest" description="Disordered" evidence="1">
    <location>
        <begin position="88"/>
        <end position="129"/>
    </location>
</feature>
<accession>A0A4U0WPF4</accession>
<proteinExistence type="predicted"/>
<sequence length="150" mass="15983">MPASSTTTTSRVSISSSTTYTDPAHRQALTTALLSSPNNSIPRIQATLLHELQASGWTAALRTYCLELLRSGECATFDEVMSKVLSHALPTSGEDEPSGRSSNGTNGVNGNGMVRSGPDGSGIRIPEKAVREGIKAVRTELEKVCDWTFE</sequence>
<reference evidence="2 3" key="1">
    <citation type="submission" date="2017-03" db="EMBL/GenBank/DDBJ databases">
        <title>Genomes of endolithic fungi from Antarctica.</title>
        <authorList>
            <person name="Coleine C."/>
            <person name="Masonjones S."/>
            <person name="Stajich J.E."/>
        </authorList>
    </citation>
    <scope>NUCLEOTIDE SEQUENCE [LARGE SCALE GENOMIC DNA]</scope>
    <source>
        <strain evidence="2 3">CCFEE 5187</strain>
    </source>
</reference>
<protein>
    <submittedName>
        <fullName evidence="2">Uncharacterized protein</fullName>
    </submittedName>
</protein>
<dbReference type="OrthoDB" id="5355007at2759"/>
<evidence type="ECO:0000313" key="2">
    <source>
        <dbReference type="EMBL" id="TKA65220.1"/>
    </source>
</evidence>
<dbReference type="Proteomes" id="UP000308768">
    <property type="component" value="Unassembled WGS sequence"/>
</dbReference>